<keyword evidence="2" id="KW-1185">Reference proteome</keyword>
<dbReference type="Proteomes" id="UP000010809">
    <property type="component" value="Chromosome"/>
</dbReference>
<dbReference type="PATRIC" id="fig|1255043.3.peg.2915"/>
<evidence type="ECO:0000313" key="1">
    <source>
        <dbReference type="EMBL" id="AGA34528.1"/>
    </source>
</evidence>
<accession>L0DZQ1</accession>
<dbReference type="EMBL" id="CP003989">
    <property type="protein sequence ID" value="AGA34528.1"/>
    <property type="molecule type" value="Genomic_DNA"/>
</dbReference>
<sequence>MVQIRTTAAAIIRPVLTDAIALRMQQFHDAVRPRRTHKQHMRT</sequence>
<evidence type="ECO:0000313" key="2">
    <source>
        <dbReference type="Proteomes" id="UP000010809"/>
    </source>
</evidence>
<organism evidence="1 2">
    <name type="scientific">Thioalkalivibrio nitratireducens (strain DSM 14787 / UNIQEM 213 / ALEN2)</name>
    <dbReference type="NCBI Taxonomy" id="1255043"/>
    <lineage>
        <taxon>Bacteria</taxon>
        <taxon>Pseudomonadati</taxon>
        <taxon>Pseudomonadota</taxon>
        <taxon>Gammaproteobacteria</taxon>
        <taxon>Chromatiales</taxon>
        <taxon>Ectothiorhodospiraceae</taxon>
        <taxon>Thioalkalivibrio</taxon>
    </lineage>
</organism>
<dbReference type="KEGG" id="tni:TVNIR_2890"/>
<protein>
    <submittedName>
        <fullName evidence="1">Uncharacterized protein</fullName>
    </submittedName>
</protein>
<dbReference type="HOGENOM" id="CLU_3240859_0_0_6"/>
<name>L0DZQ1_THIND</name>
<proteinExistence type="predicted"/>
<dbReference type="AlphaFoldDB" id="L0DZQ1"/>
<gene>
    <name evidence="1" type="ordered locus">TVNIR_2890</name>
</gene>
<reference evidence="1" key="1">
    <citation type="submission" date="2015-12" db="EMBL/GenBank/DDBJ databases">
        <authorList>
            <person name="Tikhonova T.V."/>
            <person name="Pavlov A.R."/>
            <person name="Beletsky A.V."/>
            <person name="Mardanov A.V."/>
            <person name="Sorokin D.Y."/>
            <person name="Ravin N.V."/>
            <person name="Popov V.O."/>
        </authorList>
    </citation>
    <scope>NUCLEOTIDE SEQUENCE</scope>
    <source>
        <strain evidence="1">DSM 14787</strain>
    </source>
</reference>